<dbReference type="Proteomes" id="UP000189433">
    <property type="component" value="Unassembled WGS sequence"/>
</dbReference>
<dbReference type="STRING" id="1908260.BKK50_05310"/>
<dbReference type="AlphaFoldDB" id="A0A1V3INA8"/>
<gene>
    <name evidence="1" type="ORF">BKK50_05310</name>
</gene>
<proteinExistence type="predicted"/>
<reference evidence="1 2" key="1">
    <citation type="submission" date="2016-10" db="EMBL/GenBank/DDBJ databases">
        <title>Rodentibacter gen. nov. and new species.</title>
        <authorList>
            <person name="Christensen H."/>
        </authorList>
    </citation>
    <scope>NUCLEOTIDE SEQUENCE [LARGE SCALE GENOMIC DNA]</scope>
    <source>
        <strain evidence="1 2">CCUG17206</strain>
    </source>
</reference>
<name>A0A1V3INA8_9PAST</name>
<accession>A0A1V3INA8</accession>
<evidence type="ECO:0000313" key="2">
    <source>
        <dbReference type="Proteomes" id="UP000189433"/>
    </source>
</evidence>
<evidence type="ECO:0000313" key="1">
    <source>
        <dbReference type="EMBL" id="OOF43186.1"/>
    </source>
</evidence>
<organism evidence="1 2">
    <name type="scientific">Rodentibacter rarus</name>
    <dbReference type="NCBI Taxonomy" id="1908260"/>
    <lineage>
        <taxon>Bacteria</taxon>
        <taxon>Pseudomonadati</taxon>
        <taxon>Pseudomonadota</taxon>
        <taxon>Gammaproteobacteria</taxon>
        <taxon>Pasteurellales</taxon>
        <taxon>Pasteurellaceae</taxon>
        <taxon>Rodentibacter</taxon>
    </lineage>
</organism>
<sequence>MIFCFFFISVLFQNHLKIRQFIFYRFPKAKLPFGMAKRLYFVLGSTKNLFDADKNKMPSPYKNTVISSDFLIHLAQFFRAQNRANFQSI</sequence>
<protein>
    <submittedName>
        <fullName evidence="1">Uncharacterized protein</fullName>
    </submittedName>
</protein>
<comment type="caution">
    <text evidence="1">The sequence shown here is derived from an EMBL/GenBank/DDBJ whole genome shotgun (WGS) entry which is preliminary data.</text>
</comment>
<keyword evidence="2" id="KW-1185">Reference proteome</keyword>
<dbReference type="EMBL" id="MLHJ01000042">
    <property type="protein sequence ID" value="OOF43186.1"/>
    <property type="molecule type" value="Genomic_DNA"/>
</dbReference>